<evidence type="ECO:0000313" key="1">
    <source>
        <dbReference type="EMBL" id="EGP42430.1"/>
    </source>
</evidence>
<dbReference type="HOGENOM" id="CLU_2379605_0_0_4"/>
<protein>
    <submittedName>
        <fullName evidence="1">Uncharacterized protein</fullName>
    </submittedName>
</protein>
<gene>
    <name evidence="1" type="ORF">AXXA_31127</name>
</gene>
<evidence type="ECO:0000313" key="2">
    <source>
        <dbReference type="Proteomes" id="UP000004853"/>
    </source>
</evidence>
<dbReference type="RefSeq" id="WP_006396240.1">
    <property type="nucleotide sequence ID" value="NZ_GL982460.1"/>
</dbReference>
<accession>F7TB73</accession>
<reference evidence="1 2" key="1">
    <citation type="submission" date="2011-06" db="EMBL/GenBank/DDBJ databases">
        <authorList>
            <person name="Bador J."/>
            <person name="Amoureux L."/>
            <person name="Neuwirth C."/>
        </authorList>
    </citation>
    <scope>NUCLEOTIDE SEQUENCE [LARGE SCALE GENOMIC DNA]</scope>
    <source>
        <strain evidence="1 2">AXX-A</strain>
    </source>
</reference>
<comment type="caution">
    <text evidence="1">The sequence shown here is derived from an EMBL/GenBank/DDBJ whole genome shotgun (WGS) entry which is preliminary data.</text>
</comment>
<organism evidence="1 2">
    <name type="scientific">Achromobacter insuavis AXX-A</name>
    <dbReference type="NCBI Taxonomy" id="1003200"/>
    <lineage>
        <taxon>Bacteria</taxon>
        <taxon>Pseudomonadati</taxon>
        <taxon>Pseudomonadota</taxon>
        <taxon>Betaproteobacteria</taxon>
        <taxon>Burkholderiales</taxon>
        <taxon>Alcaligenaceae</taxon>
        <taxon>Achromobacter</taxon>
    </lineage>
</organism>
<dbReference type="EMBL" id="AFRQ01000157">
    <property type="protein sequence ID" value="EGP42430.1"/>
    <property type="molecule type" value="Genomic_DNA"/>
</dbReference>
<dbReference type="Proteomes" id="UP000004853">
    <property type="component" value="Unassembled WGS sequence"/>
</dbReference>
<name>F7TB73_9BURK</name>
<dbReference type="AlphaFoldDB" id="F7TB73"/>
<sequence length="94" mass="10175">MKNDSIVLTHGQRVPGVAYLPTAGLPPVKNAPRRGRLPQGVVALRRKAAATPQAPASLVDPIDAMRRMLALMQASLDLAVMRLAEYEKVHRRAG</sequence>
<proteinExistence type="predicted"/>